<organism evidence="2 3">
    <name type="scientific">Pleurodeles waltl</name>
    <name type="common">Iberian ribbed newt</name>
    <dbReference type="NCBI Taxonomy" id="8319"/>
    <lineage>
        <taxon>Eukaryota</taxon>
        <taxon>Metazoa</taxon>
        <taxon>Chordata</taxon>
        <taxon>Craniata</taxon>
        <taxon>Vertebrata</taxon>
        <taxon>Euteleostomi</taxon>
        <taxon>Amphibia</taxon>
        <taxon>Batrachia</taxon>
        <taxon>Caudata</taxon>
        <taxon>Salamandroidea</taxon>
        <taxon>Salamandridae</taxon>
        <taxon>Pleurodelinae</taxon>
        <taxon>Pleurodeles</taxon>
    </lineage>
</organism>
<proteinExistence type="predicted"/>
<feature type="region of interest" description="Disordered" evidence="1">
    <location>
        <begin position="1"/>
        <end position="29"/>
    </location>
</feature>
<name>A0AAV7U933_PLEWA</name>
<comment type="caution">
    <text evidence="2">The sequence shown here is derived from an EMBL/GenBank/DDBJ whole genome shotgun (WGS) entry which is preliminary data.</text>
</comment>
<evidence type="ECO:0000256" key="1">
    <source>
        <dbReference type="SAM" id="MobiDB-lite"/>
    </source>
</evidence>
<reference evidence="2" key="1">
    <citation type="journal article" date="2022" name="bioRxiv">
        <title>Sequencing and chromosome-scale assembly of the giantPleurodeles waltlgenome.</title>
        <authorList>
            <person name="Brown T."/>
            <person name="Elewa A."/>
            <person name="Iarovenko S."/>
            <person name="Subramanian E."/>
            <person name="Araus A.J."/>
            <person name="Petzold A."/>
            <person name="Susuki M."/>
            <person name="Suzuki K.-i.T."/>
            <person name="Hayashi T."/>
            <person name="Toyoda A."/>
            <person name="Oliveira C."/>
            <person name="Osipova E."/>
            <person name="Leigh N.D."/>
            <person name="Simon A."/>
            <person name="Yun M.H."/>
        </authorList>
    </citation>
    <scope>NUCLEOTIDE SEQUENCE</scope>
    <source>
        <strain evidence="2">20211129_DDA</strain>
        <tissue evidence="2">Liver</tissue>
    </source>
</reference>
<evidence type="ECO:0000313" key="2">
    <source>
        <dbReference type="EMBL" id="KAJ1185390.1"/>
    </source>
</evidence>
<accession>A0AAV7U933</accession>
<sequence length="72" mass="7805">MAQCRSALPSPERPQKCPRFGCSRTRTSPSPVQAAVHVGSEVVSQRGLSPVSTPLRGRTASLPVRVRCRYLS</sequence>
<keyword evidence="3" id="KW-1185">Reference proteome</keyword>
<dbReference type="AlphaFoldDB" id="A0AAV7U933"/>
<protein>
    <submittedName>
        <fullName evidence="2">Uncharacterized protein</fullName>
    </submittedName>
</protein>
<evidence type="ECO:0000313" key="3">
    <source>
        <dbReference type="Proteomes" id="UP001066276"/>
    </source>
</evidence>
<gene>
    <name evidence="2" type="ORF">NDU88_002183</name>
</gene>
<dbReference type="Proteomes" id="UP001066276">
    <property type="component" value="Chromosome 3_1"/>
</dbReference>
<dbReference type="EMBL" id="JANPWB010000005">
    <property type="protein sequence ID" value="KAJ1185390.1"/>
    <property type="molecule type" value="Genomic_DNA"/>
</dbReference>